<comment type="caution">
    <text evidence="2">The sequence shown here is derived from an EMBL/GenBank/DDBJ whole genome shotgun (WGS) entry which is preliminary data.</text>
</comment>
<feature type="region of interest" description="Disordered" evidence="1">
    <location>
        <begin position="143"/>
        <end position="176"/>
    </location>
</feature>
<feature type="compositionally biased region" description="Polar residues" evidence="1">
    <location>
        <begin position="145"/>
        <end position="156"/>
    </location>
</feature>
<dbReference type="EMBL" id="ASGP02000002">
    <property type="protein sequence ID" value="KAH9522071.1"/>
    <property type="molecule type" value="Genomic_DNA"/>
</dbReference>
<organism evidence="2 3">
    <name type="scientific">Dermatophagoides farinae</name>
    <name type="common">American house dust mite</name>
    <dbReference type="NCBI Taxonomy" id="6954"/>
    <lineage>
        <taxon>Eukaryota</taxon>
        <taxon>Metazoa</taxon>
        <taxon>Ecdysozoa</taxon>
        <taxon>Arthropoda</taxon>
        <taxon>Chelicerata</taxon>
        <taxon>Arachnida</taxon>
        <taxon>Acari</taxon>
        <taxon>Acariformes</taxon>
        <taxon>Sarcoptiformes</taxon>
        <taxon>Astigmata</taxon>
        <taxon>Psoroptidia</taxon>
        <taxon>Analgoidea</taxon>
        <taxon>Pyroglyphidae</taxon>
        <taxon>Dermatophagoidinae</taxon>
        <taxon>Dermatophagoides</taxon>
    </lineage>
</organism>
<sequence>MELFISWQIFCRYLGGGDGVVVDDESQSLIRKQQQHQSSHGNGQICKYVACNHANDVDDMLCQYLSVNCGGRGHKGGLRVHDEIMAVNNFELDNHPLTLHRQPTASTSLTNITATNVTTNAQQEQQTSTTTGSVVHHLDHVGTAGSVTSSMPRTPTNNQNADNNNNNNNNGTSNIVNNNQIEQQTDDSSTGAFTFGGMDELELTKLDFTYQLIKHTLNRQLQLTVRRWHSDWELAPSIFLPISAASIGQQSSIGSTRKTITGGISTPAMSMVAEDSEEII</sequence>
<dbReference type="Proteomes" id="UP000790347">
    <property type="component" value="Unassembled WGS sequence"/>
</dbReference>
<evidence type="ECO:0000313" key="2">
    <source>
        <dbReference type="EMBL" id="KAH9522071.1"/>
    </source>
</evidence>
<name>A0A922L6F1_DERFA</name>
<protein>
    <submittedName>
        <fullName evidence="2">Uncharacterized protein</fullName>
    </submittedName>
</protein>
<reference evidence="2" key="2">
    <citation type="journal article" date="2022" name="Res Sq">
        <title>Comparative Genomics Reveals Insights into the Divergent Evolution of Astigmatic Mites and Household Pest Adaptations.</title>
        <authorList>
            <person name="Xiong Q."/>
            <person name="Wan A.T.-Y."/>
            <person name="Liu X.-Y."/>
            <person name="Fung C.S.-H."/>
            <person name="Xiao X."/>
            <person name="Malainual N."/>
            <person name="Hou J."/>
            <person name="Wang L."/>
            <person name="Wang M."/>
            <person name="Yang K."/>
            <person name="Cui Y."/>
            <person name="Leung E."/>
            <person name="Nong W."/>
            <person name="Shin S.-K."/>
            <person name="Au S."/>
            <person name="Jeong K.Y."/>
            <person name="Chew F.T."/>
            <person name="Hui J."/>
            <person name="Leung T.F."/>
            <person name="Tungtrongchitr A."/>
            <person name="Zhong N."/>
            <person name="Liu Z."/>
            <person name="Tsui S."/>
        </authorList>
    </citation>
    <scope>NUCLEOTIDE SEQUENCE</scope>
    <source>
        <strain evidence="2">Derf</strain>
        <tissue evidence="2">Whole organism</tissue>
    </source>
</reference>
<evidence type="ECO:0000313" key="3">
    <source>
        <dbReference type="Proteomes" id="UP000790347"/>
    </source>
</evidence>
<proteinExistence type="predicted"/>
<feature type="compositionally biased region" description="Low complexity" evidence="1">
    <location>
        <begin position="157"/>
        <end position="176"/>
    </location>
</feature>
<dbReference type="AlphaFoldDB" id="A0A922L6F1"/>
<keyword evidence="3" id="KW-1185">Reference proteome</keyword>
<gene>
    <name evidence="2" type="ORF">DERF_005674</name>
</gene>
<reference evidence="2" key="1">
    <citation type="submission" date="2013-05" db="EMBL/GenBank/DDBJ databases">
        <authorList>
            <person name="Yim A.K.Y."/>
            <person name="Chan T.F."/>
            <person name="Ji K.M."/>
            <person name="Liu X.Y."/>
            <person name="Zhou J.W."/>
            <person name="Li R.Q."/>
            <person name="Yang K.Y."/>
            <person name="Li J."/>
            <person name="Li M."/>
            <person name="Law P.T.W."/>
            <person name="Wu Y.L."/>
            <person name="Cai Z.L."/>
            <person name="Qin H."/>
            <person name="Bao Y."/>
            <person name="Leung R.K.K."/>
            <person name="Ng P.K.S."/>
            <person name="Zou J."/>
            <person name="Zhong X.J."/>
            <person name="Ran P.X."/>
            <person name="Zhong N.S."/>
            <person name="Liu Z.G."/>
            <person name="Tsui S.K.W."/>
        </authorList>
    </citation>
    <scope>NUCLEOTIDE SEQUENCE</scope>
    <source>
        <strain evidence="2">Derf</strain>
        <tissue evidence="2">Whole organism</tissue>
    </source>
</reference>
<evidence type="ECO:0000256" key="1">
    <source>
        <dbReference type="SAM" id="MobiDB-lite"/>
    </source>
</evidence>
<accession>A0A922L6F1</accession>